<feature type="transmembrane region" description="Helical" evidence="2">
    <location>
        <begin position="91"/>
        <end position="109"/>
    </location>
</feature>
<dbReference type="PANTHER" id="PTHR40761:SF1">
    <property type="entry name" value="CONSERVED INTEGRAL MEMBRANE ALANINE VALINE AND LEUCINE RICH PROTEIN-RELATED"/>
    <property type="match status" value="1"/>
</dbReference>
<gene>
    <name evidence="3" type="ORF">Leucomu_07410</name>
</gene>
<protein>
    <submittedName>
        <fullName evidence="3">Multidrug DMT transporter permease</fullName>
    </submittedName>
</protein>
<dbReference type="EMBL" id="CP035037">
    <property type="protein sequence ID" value="QAB19189.1"/>
    <property type="molecule type" value="Genomic_DNA"/>
</dbReference>
<dbReference type="NCBIfam" id="NF038012">
    <property type="entry name" value="DMT_1"/>
    <property type="match status" value="1"/>
</dbReference>
<feature type="region of interest" description="Disordered" evidence="1">
    <location>
        <begin position="306"/>
        <end position="326"/>
    </location>
</feature>
<keyword evidence="2" id="KW-0812">Transmembrane</keyword>
<evidence type="ECO:0000256" key="1">
    <source>
        <dbReference type="SAM" id="MobiDB-lite"/>
    </source>
</evidence>
<feature type="transmembrane region" description="Helical" evidence="2">
    <location>
        <begin position="121"/>
        <end position="141"/>
    </location>
</feature>
<evidence type="ECO:0000313" key="3">
    <source>
        <dbReference type="EMBL" id="QAB19189.1"/>
    </source>
</evidence>
<evidence type="ECO:0000313" key="4">
    <source>
        <dbReference type="Proteomes" id="UP000285768"/>
    </source>
</evidence>
<feature type="transmembrane region" description="Helical" evidence="2">
    <location>
        <begin position="270"/>
        <end position="293"/>
    </location>
</feature>
<dbReference type="PANTHER" id="PTHR40761">
    <property type="entry name" value="CONSERVED INTEGRAL MEMBRANE ALANINE VALINE AND LEUCINE RICH PROTEIN-RELATED"/>
    <property type="match status" value="1"/>
</dbReference>
<organism evidence="3 4">
    <name type="scientific">Leucobacter muris</name>
    <dbReference type="NCBI Taxonomy" id="1935379"/>
    <lineage>
        <taxon>Bacteria</taxon>
        <taxon>Bacillati</taxon>
        <taxon>Actinomycetota</taxon>
        <taxon>Actinomycetes</taxon>
        <taxon>Micrococcales</taxon>
        <taxon>Microbacteriaceae</taxon>
        <taxon>Leucobacter</taxon>
    </lineage>
</organism>
<dbReference type="Proteomes" id="UP000285768">
    <property type="component" value="Chromosome"/>
</dbReference>
<sequence>MEGLGEVASLDPRQFLGTPLALLGAALLAFGAQYQSRGLNKVERIVGASAGSGLSLRHVLGLLRRPSWVSGTLLLGLAVAFQIGSLALSPIIIVQPIGVVGLVITSILNSRLSGVRLDTRVRISIGLAVLGIVAFVSIAAFTATDRPVTDAKLTTILITFAVVLVLALIAFVLLRHHRVALLYIVGAGVLYGFVATFAKAVIGRLQQGEFETLTWLCVAALVVGALLGMVFVQNAYSSGPPDLVVAGLTVIDPIVAVLIGIIVLNEAANAPGWAVFAFIASGALAVVGVIGLAKFHPQTGASALDAPAEAAGSGAQQPGSAGPATD</sequence>
<feature type="transmembrane region" description="Helical" evidence="2">
    <location>
        <begin position="213"/>
        <end position="232"/>
    </location>
</feature>
<evidence type="ECO:0000256" key="2">
    <source>
        <dbReference type="SAM" id="Phobius"/>
    </source>
</evidence>
<keyword evidence="2" id="KW-0472">Membrane</keyword>
<keyword evidence="4" id="KW-1185">Reference proteome</keyword>
<feature type="transmembrane region" description="Helical" evidence="2">
    <location>
        <begin position="67"/>
        <end position="85"/>
    </location>
</feature>
<keyword evidence="2" id="KW-1133">Transmembrane helix</keyword>
<feature type="transmembrane region" description="Helical" evidence="2">
    <location>
        <begin position="244"/>
        <end position="264"/>
    </location>
</feature>
<reference evidence="3 4" key="1">
    <citation type="submission" date="2019-01" db="EMBL/GenBank/DDBJ databases">
        <title>Leucobacter muris sp. nov. isolated from the nose of a laboratory mouse.</title>
        <authorList>
            <person name="Benga L."/>
            <person name="Sproeer C."/>
            <person name="Schumann P."/>
            <person name="Verbarg S."/>
            <person name="Bunk B."/>
            <person name="Engelhardt E."/>
            <person name="Benten P.M."/>
            <person name="Sager M."/>
        </authorList>
    </citation>
    <scope>NUCLEOTIDE SEQUENCE [LARGE SCALE GENOMIC DNA]</scope>
    <source>
        <strain evidence="3 4">DSM 101948</strain>
    </source>
</reference>
<feature type="transmembrane region" description="Helical" evidence="2">
    <location>
        <begin position="15"/>
        <end position="34"/>
    </location>
</feature>
<name>A0ABX5QJA5_9MICO</name>
<proteinExistence type="predicted"/>
<accession>A0ABX5QJA5</accession>
<feature type="transmembrane region" description="Helical" evidence="2">
    <location>
        <begin position="153"/>
        <end position="174"/>
    </location>
</feature>
<feature type="transmembrane region" description="Helical" evidence="2">
    <location>
        <begin position="181"/>
        <end position="201"/>
    </location>
</feature>